<dbReference type="Pfam" id="PF02786">
    <property type="entry name" value="CPSase_L_D2"/>
    <property type="match status" value="1"/>
</dbReference>
<keyword evidence="4" id="KW-0092">Biotin</keyword>
<evidence type="ECO:0000256" key="1">
    <source>
        <dbReference type="ARBA" id="ARBA00022598"/>
    </source>
</evidence>
<keyword evidence="3" id="KW-0067">ATP-binding</keyword>
<feature type="domain" description="ATP-grasp" evidence="5">
    <location>
        <begin position="120"/>
        <end position="217"/>
    </location>
</feature>
<dbReference type="InterPro" id="IPR050856">
    <property type="entry name" value="Biotin_carboxylase_complex"/>
</dbReference>
<evidence type="ECO:0000259" key="6">
    <source>
        <dbReference type="PROSITE" id="PS50979"/>
    </source>
</evidence>
<dbReference type="Pfam" id="PF00289">
    <property type="entry name" value="Biotin_carb_N"/>
    <property type="match status" value="1"/>
</dbReference>
<dbReference type="PANTHER" id="PTHR18866:SF33">
    <property type="entry name" value="METHYLCROTONOYL-COA CARBOXYLASE SUBUNIT ALPHA, MITOCHONDRIAL-RELATED"/>
    <property type="match status" value="1"/>
</dbReference>
<feature type="non-terminal residue" evidence="7">
    <location>
        <position position="244"/>
    </location>
</feature>
<name>A0A382XW38_9ZZZZ</name>
<dbReference type="FunFam" id="3.30.1490.20:FF:000018">
    <property type="entry name" value="Biotin carboxylase"/>
    <property type="match status" value="1"/>
</dbReference>
<feature type="domain" description="Biotin carboxylation" evidence="6">
    <location>
        <begin position="1"/>
        <end position="244"/>
    </location>
</feature>
<dbReference type="PROSITE" id="PS50975">
    <property type="entry name" value="ATP_GRASP"/>
    <property type="match status" value="1"/>
</dbReference>
<protein>
    <recommendedName>
        <fullName evidence="8">ATP-grasp domain-containing protein</fullName>
    </recommendedName>
</protein>
<evidence type="ECO:0000256" key="3">
    <source>
        <dbReference type="ARBA" id="ARBA00022840"/>
    </source>
</evidence>
<evidence type="ECO:0000259" key="5">
    <source>
        <dbReference type="PROSITE" id="PS50975"/>
    </source>
</evidence>
<dbReference type="SUPFAM" id="SSF52440">
    <property type="entry name" value="PreATP-grasp domain"/>
    <property type="match status" value="1"/>
</dbReference>
<dbReference type="Gene3D" id="3.30.470.20">
    <property type="entry name" value="ATP-grasp fold, B domain"/>
    <property type="match status" value="1"/>
</dbReference>
<proteinExistence type="predicted"/>
<dbReference type="InterPro" id="IPR016185">
    <property type="entry name" value="PreATP-grasp_dom_sf"/>
</dbReference>
<dbReference type="FunFam" id="3.40.50.20:FF:000010">
    <property type="entry name" value="Propionyl-CoA carboxylase subunit alpha"/>
    <property type="match status" value="1"/>
</dbReference>
<gene>
    <name evidence="7" type="ORF">METZ01_LOCUS428171</name>
</gene>
<dbReference type="InterPro" id="IPR011764">
    <property type="entry name" value="Biotin_carboxylation_dom"/>
</dbReference>
<evidence type="ECO:0000256" key="2">
    <source>
        <dbReference type="ARBA" id="ARBA00022741"/>
    </source>
</evidence>
<dbReference type="PROSITE" id="PS00866">
    <property type="entry name" value="CPSASE_1"/>
    <property type="match status" value="1"/>
</dbReference>
<dbReference type="InterPro" id="IPR011761">
    <property type="entry name" value="ATP-grasp"/>
</dbReference>
<dbReference type="GO" id="GO:0005524">
    <property type="term" value="F:ATP binding"/>
    <property type="evidence" value="ECO:0007669"/>
    <property type="project" value="UniProtKB-KW"/>
</dbReference>
<dbReference type="InterPro" id="IPR005479">
    <property type="entry name" value="CPAse_ATP-bd"/>
</dbReference>
<reference evidence="7" key="1">
    <citation type="submission" date="2018-05" db="EMBL/GenBank/DDBJ databases">
        <authorList>
            <person name="Lanie J.A."/>
            <person name="Ng W.-L."/>
            <person name="Kazmierczak K.M."/>
            <person name="Andrzejewski T.M."/>
            <person name="Davidsen T.M."/>
            <person name="Wayne K.J."/>
            <person name="Tettelin H."/>
            <person name="Glass J.I."/>
            <person name="Rusch D."/>
            <person name="Podicherti R."/>
            <person name="Tsui H.-C.T."/>
            <person name="Winkler M.E."/>
        </authorList>
    </citation>
    <scope>NUCLEOTIDE SEQUENCE</scope>
</reference>
<keyword evidence="1" id="KW-0436">Ligase</keyword>
<organism evidence="7">
    <name type="scientific">marine metagenome</name>
    <dbReference type="NCBI Taxonomy" id="408172"/>
    <lineage>
        <taxon>unclassified sequences</taxon>
        <taxon>metagenomes</taxon>
        <taxon>ecological metagenomes</taxon>
    </lineage>
</organism>
<dbReference type="EMBL" id="UINC01170993">
    <property type="protein sequence ID" value="SVD75317.1"/>
    <property type="molecule type" value="Genomic_DNA"/>
</dbReference>
<accession>A0A382XW38</accession>
<dbReference type="SUPFAM" id="SSF56059">
    <property type="entry name" value="Glutathione synthetase ATP-binding domain-like"/>
    <property type="match status" value="1"/>
</dbReference>
<keyword evidence="2" id="KW-0547">Nucleotide-binding</keyword>
<evidence type="ECO:0008006" key="8">
    <source>
        <dbReference type="Google" id="ProtNLM"/>
    </source>
</evidence>
<evidence type="ECO:0000313" key="7">
    <source>
        <dbReference type="EMBL" id="SVD75317.1"/>
    </source>
</evidence>
<dbReference type="AlphaFoldDB" id="A0A382XW38"/>
<dbReference type="PROSITE" id="PS50979">
    <property type="entry name" value="BC"/>
    <property type="match status" value="1"/>
</dbReference>
<dbReference type="InterPro" id="IPR005481">
    <property type="entry name" value="BC-like_N"/>
</dbReference>
<sequence length="244" mass="26793">MFKKILVANRGEIAVRVIRACKELNIPTVAVHSDVDSDAMHVRLAEESVCIGSHKPQNSYLNIPAIMSAVDLTNADAIHPGYGFLSENPHFAEIVSKHNIKFIGPSAEIMKKMGDKIEAKKIAKKFGLPIIEGSDGGVNSPAEAKKISSNVGYPVLIKASAGGGGKGMKLVRKESELDAALSMAKQEAKKYFNNDEVYIEKYFENPRHIEVQILSDKKTTIHMGERDCSVQRKHQKLIEESPSP</sequence>
<dbReference type="PANTHER" id="PTHR18866">
    <property type="entry name" value="CARBOXYLASE:PYRUVATE/ACETYL-COA/PROPIONYL-COA CARBOXYLASE"/>
    <property type="match status" value="1"/>
</dbReference>
<dbReference type="GO" id="GO:0046872">
    <property type="term" value="F:metal ion binding"/>
    <property type="evidence" value="ECO:0007669"/>
    <property type="project" value="InterPro"/>
</dbReference>
<evidence type="ECO:0000256" key="4">
    <source>
        <dbReference type="ARBA" id="ARBA00023267"/>
    </source>
</evidence>
<dbReference type="GO" id="GO:0016874">
    <property type="term" value="F:ligase activity"/>
    <property type="evidence" value="ECO:0007669"/>
    <property type="project" value="UniProtKB-KW"/>
</dbReference>